<reference evidence="1 2" key="1">
    <citation type="journal article" date="2021" name="BMC Genomics">
        <title>Datura genome reveals duplications of psychoactive alkaloid biosynthetic genes and high mutation rate following tissue culture.</title>
        <authorList>
            <person name="Rajewski A."/>
            <person name="Carter-House D."/>
            <person name="Stajich J."/>
            <person name="Litt A."/>
        </authorList>
    </citation>
    <scope>NUCLEOTIDE SEQUENCE [LARGE SCALE GENOMIC DNA]</scope>
    <source>
        <strain evidence="1">AR-01</strain>
    </source>
</reference>
<name>A0ABS8T6L8_DATST</name>
<accession>A0ABS8T6L8</accession>
<dbReference type="EMBL" id="JACEIK010001159">
    <property type="protein sequence ID" value="MCD7466626.1"/>
    <property type="molecule type" value="Genomic_DNA"/>
</dbReference>
<gene>
    <name evidence="1" type="ORF">HAX54_003473</name>
</gene>
<comment type="caution">
    <text evidence="1">The sequence shown here is derived from an EMBL/GenBank/DDBJ whole genome shotgun (WGS) entry which is preliminary data.</text>
</comment>
<organism evidence="1 2">
    <name type="scientific">Datura stramonium</name>
    <name type="common">Jimsonweed</name>
    <name type="synonym">Common thornapple</name>
    <dbReference type="NCBI Taxonomy" id="4076"/>
    <lineage>
        <taxon>Eukaryota</taxon>
        <taxon>Viridiplantae</taxon>
        <taxon>Streptophyta</taxon>
        <taxon>Embryophyta</taxon>
        <taxon>Tracheophyta</taxon>
        <taxon>Spermatophyta</taxon>
        <taxon>Magnoliopsida</taxon>
        <taxon>eudicotyledons</taxon>
        <taxon>Gunneridae</taxon>
        <taxon>Pentapetalae</taxon>
        <taxon>asterids</taxon>
        <taxon>lamiids</taxon>
        <taxon>Solanales</taxon>
        <taxon>Solanaceae</taxon>
        <taxon>Solanoideae</taxon>
        <taxon>Datureae</taxon>
        <taxon>Datura</taxon>
    </lineage>
</organism>
<protein>
    <submittedName>
        <fullName evidence="1">Uncharacterized protein</fullName>
    </submittedName>
</protein>
<keyword evidence="2" id="KW-1185">Reference proteome</keyword>
<dbReference type="Proteomes" id="UP000823775">
    <property type="component" value="Unassembled WGS sequence"/>
</dbReference>
<evidence type="ECO:0000313" key="1">
    <source>
        <dbReference type="EMBL" id="MCD7466626.1"/>
    </source>
</evidence>
<proteinExistence type="predicted"/>
<sequence>MGQESVFVILHNVWETLDLKKLGTPNDSNHNHHFKVTFTMVSEMFVQHWRLKRPSKCGIFLTEEEAWILFGFFNRERCWEKMPRIVTSKHRHMLRQSELVRSCEKGSKNVLTELLLDGFQKVKDLRLADCESIEHLLDTNVDFVQPLSSSTHLLKIHCQDNIPFHQLQRWTSVTIIVYNMFFQCPSMEDRQTTVACSDDENN</sequence>
<evidence type="ECO:0000313" key="2">
    <source>
        <dbReference type="Proteomes" id="UP000823775"/>
    </source>
</evidence>